<evidence type="ECO:0000313" key="2">
    <source>
        <dbReference type="Proteomes" id="UP000245820"/>
    </source>
</evidence>
<dbReference type="KEGG" id="mtim:DIR46_07405"/>
<organism evidence="1 2">
    <name type="scientific">Massilia oculi</name>
    <dbReference type="NCBI Taxonomy" id="945844"/>
    <lineage>
        <taxon>Bacteria</taxon>
        <taxon>Pseudomonadati</taxon>
        <taxon>Pseudomonadota</taxon>
        <taxon>Betaproteobacteria</taxon>
        <taxon>Burkholderiales</taxon>
        <taxon>Oxalobacteraceae</taxon>
        <taxon>Telluria group</taxon>
        <taxon>Massilia</taxon>
    </lineage>
</organism>
<sequence>MSDRAIGATPYVEGEVRVYTLGSSVLASVSDPHSQVSDPLIPDLYDARLTSMHGQRMLFKGEERPQGDNGPAYVQEWSVQLSV</sequence>
<dbReference type="Proteomes" id="UP000245820">
    <property type="component" value="Chromosome"/>
</dbReference>
<dbReference type="OrthoDB" id="8759293at2"/>
<protein>
    <submittedName>
        <fullName evidence="1">Uncharacterized protein</fullName>
    </submittedName>
</protein>
<dbReference type="RefSeq" id="WP_109344663.1">
    <property type="nucleotide sequence ID" value="NZ_CP029343.1"/>
</dbReference>
<reference evidence="1 2" key="1">
    <citation type="submission" date="2018-05" db="EMBL/GenBank/DDBJ databases">
        <title>Complete genome sequence of Massilia oculi sp. nov. CCUG 43427T (=DSM 26321T), the type strain of M. oculi, and comparison with genome sequences of other Massilia strains.</title>
        <authorList>
            <person name="Zhu B."/>
        </authorList>
    </citation>
    <scope>NUCLEOTIDE SEQUENCE [LARGE SCALE GENOMIC DNA]</scope>
    <source>
        <strain evidence="1 2">CCUG 43427</strain>
    </source>
</reference>
<gene>
    <name evidence="1" type="ORF">DIR46_07405</name>
</gene>
<accession>A0A2S2DG04</accession>
<dbReference type="EMBL" id="CP029343">
    <property type="protein sequence ID" value="AWL04278.1"/>
    <property type="molecule type" value="Genomic_DNA"/>
</dbReference>
<dbReference type="AlphaFoldDB" id="A0A2S2DG04"/>
<evidence type="ECO:0000313" key="1">
    <source>
        <dbReference type="EMBL" id="AWL04278.1"/>
    </source>
</evidence>
<name>A0A2S2DG04_9BURK</name>
<keyword evidence="2" id="KW-1185">Reference proteome</keyword>
<proteinExistence type="predicted"/>